<gene>
    <name evidence="2" type="ORF">AF335_04975</name>
</gene>
<feature type="region of interest" description="Disordered" evidence="1">
    <location>
        <begin position="1"/>
        <end position="32"/>
    </location>
</feature>
<protein>
    <submittedName>
        <fullName evidence="2">Uncharacterized protein</fullName>
    </submittedName>
</protein>
<name>A0A2N8NZ34_STREU</name>
<proteinExistence type="predicted"/>
<evidence type="ECO:0000313" key="3">
    <source>
        <dbReference type="Proteomes" id="UP000235945"/>
    </source>
</evidence>
<dbReference type="AlphaFoldDB" id="A0A2N8NZ34"/>
<organism evidence="2 3">
    <name type="scientific">Streptomyces eurocidicus</name>
    <name type="common">Streptoverticillium eurocidicus</name>
    <dbReference type="NCBI Taxonomy" id="66423"/>
    <lineage>
        <taxon>Bacteria</taxon>
        <taxon>Bacillati</taxon>
        <taxon>Actinomycetota</taxon>
        <taxon>Actinomycetes</taxon>
        <taxon>Kitasatosporales</taxon>
        <taxon>Streptomycetaceae</taxon>
        <taxon>Streptomyces</taxon>
    </lineage>
</organism>
<dbReference type="Proteomes" id="UP000235945">
    <property type="component" value="Unassembled WGS sequence"/>
</dbReference>
<evidence type="ECO:0000256" key="1">
    <source>
        <dbReference type="SAM" id="MobiDB-lite"/>
    </source>
</evidence>
<accession>A0A2N8NZ34</accession>
<keyword evidence="3" id="KW-1185">Reference proteome</keyword>
<dbReference type="EMBL" id="LGUI01000002">
    <property type="protein sequence ID" value="PNE34035.1"/>
    <property type="molecule type" value="Genomic_DNA"/>
</dbReference>
<feature type="compositionally biased region" description="Basic and acidic residues" evidence="1">
    <location>
        <begin position="1"/>
        <end position="17"/>
    </location>
</feature>
<reference evidence="3" key="1">
    <citation type="submission" date="2015-07" db="EMBL/GenBank/DDBJ databases">
        <authorList>
            <person name="Graham D.E."/>
            <person name="Giannone R.J."/>
            <person name="Gulvik C.A."/>
            <person name="Hettich R.L."/>
            <person name="Klingeman D.M."/>
            <person name="Mahan K.M."/>
            <person name="Parry R.J."/>
            <person name="Spain J.C."/>
        </authorList>
    </citation>
    <scope>NUCLEOTIDE SEQUENCE [LARGE SCALE GENOMIC DNA]</scope>
    <source>
        <strain evidence="3">ATCC 27428</strain>
    </source>
</reference>
<comment type="caution">
    <text evidence="2">The sequence shown here is derived from an EMBL/GenBank/DDBJ whole genome shotgun (WGS) entry which is preliminary data.</text>
</comment>
<evidence type="ECO:0000313" key="2">
    <source>
        <dbReference type="EMBL" id="PNE34035.1"/>
    </source>
</evidence>
<sequence length="102" mass="10377">MKEQGSARTRLGLERTARGAGGTGLPTNPVVWSGTGYRSGVLVVESATGRMGVTQPKTGDGDGTSVMTLDGGESWTVQGTAGLRLATLEERTEIGLGPGSRG</sequence>